<dbReference type="eggNOG" id="COG3012">
    <property type="taxonomic scope" value="Bacteria"/>
</dbReference>
<dbReference type="AlphaFoldDB" id="K2FII3"/>
<dbReference type="EMBL" id="AMPQ01000020">
    <property type="protein sequence ID" value="EKE30906.1"/>
    <property type="molecule type" value="Genomic_DNA"/>
</dbReference>
<evidence type="ECO:0008006" key="4">
    <source>
        <dbReference type="Google" id="ProtNLM"/>
    </source>
</evidence>
<feature type="region of interest" description="Disordered" evidence="1">
    <location>
        <begin position="1"/>
        <end position="47"/>
    </location>
</feature>
<feature type="compositionally biased region" description="Basic residues" evidence="1">
    <location>
        <begin position="7"/>
        <end position="39"/>
    </location>
</feature>
<organism evidence="2 3">
    <name type="scientific">Salimicrobium jeotgali</name>
    <dbReference type="NCBI Taxonomy" id="1230341"/>
    <lineage>
        <taxon>Bacteria</taxon>
        <taxon>Bacillati</taxon>
        <taxon>Bacillota</taxon>
        <taxon>Bacilli</taxon>
        <taxon>Bacillales</taxon>
        <taxon>Bacillaceae</taxon>
        <taxon>Salimicrobium</taxon>
    </lineage>
</organism>
<keyword evidence="3" id="KW-1185">Reference proteome</keyword>
<protein>
    <recommendedName>
        <fullName evidence="4">NERD domain-containing protein</fullName>
    </recommendedName>
</protein>
<evidence type="ECO:0000256" key="1">
    <source>
        <dbReference type="SAM" id="MobiDB-lite"/>
    </source>
</evidence>
<evidence type="ECO:0000313" key="3">
    <source>
        <dbReference type="Proteomes" id="UP000011746"/>
    </source>
</evidence>
<reference evidence="2 3" key="1">
    <citation type="journal article" date="2012" name="J. Bacteriol.">
        <title>Draft Genome Sequence of Salimicrobium sp. Strain MJ3, Isolated from Myulchi-Jeot, Korean Fermented Seafood.</title>
        <authorList>
            <person name="Lee S.H."/>
            <person name="Jung J.Y."/>
            <person name="Jeon C.O."/>
        </authorList>
    </citation>
    <scope>NUCLEOTIDE SEQUENCE [LARGE SCALE GENOMIC DNA]</scope>
    <source>
        <strain evidence="2 3">MJ3</strain>
    </source>
</reference>
<dbReference type="PATRIC" id="fig|1230341.3.peg.2293"/>
<accession>K2FII3</accession>
<gene>
    <name evidence="2" type="ORF">MJ3_11215</name>
</gene>
<proteinExistence type="predicted"/>
<dbReference type="Proteomes" id="UP000011746">
    <property type="component" value="Unassembled WGS sequence"/>
</dbReference>
<sequence>MEELMSKRRAVKKRKMHNKKSKKGNKKIKKFNKQKKQKHISSPNDMVSNANLYEIQNPFQDFTQEERNELLLKSSKNSEQTFEESLKELKELLLPLDTTSLISVFSMYYLSTPEGVHIPDDEHEIYQHHIELLQALSLQIPLTEKKEFKPVLPEDIEKITEVIKKISVSFTSMRMKNLIGKTDEESKKLLLLENMRAHTLAVRNIAYPSQIIETMHQIFSPIEKDFYQNTSLKIGSLIKMILNIIELITQKMNEHIAKVRNVYSSIDKTQMIDSYLKEFSTIENTREELLAFSSNFSKEDLFAMMISHSDTFVRDVYTLSVDDFVNNYPDPDVDLSSLNEILESWSYDVGDLRDSKTEHFLLANPTWRKPLIKERENHYSFPIPSMFFEYGIKIIEQAVENYPETLKKYHNSRGKVLEDRLELLFKSAFPEANIYKGSLWWDEEENKEFENDLLVLVDSYAIVIEAKAGTISDSARRGAPQRLQREVKELLVDPSTQAKRFSNHLHLNKGATIELNTKGTSKNKINLDETEKIITLGVTIELFGSLGNKQKELVEAGFIDDVQLISPSIPINDLEIIFDALETSSEKLHYISKREYIEKDVNYSGDELDLLSFYMQTGFNIDGNQIGSNFLQLTSNSEELDPYYMEKYALETVSNPNQKKPKPRRTTWWNDIIKKLDTEKRKKWTIISNTLLELSYEEQKKFERAVHKIKKAARKGRDNNNDNVVVMGTGSKEKKSILVGIAFKGLSEEERKDVIESTMADILYEMGYSQASFIGFDIDNDVHPYGTLGLASI</sequence>
<name>K2FII3_9BACI</name>
<comment type="caution">
    <text evidence="2">The sequence shown here is derived from an EMBL/GenBank/DDBJ whole genome shotgun (WGS) entry which is preliminary data.</text>
</comment>
<evidence type="ECO:0000313" key="2">
    <source>
        <dbReference type="EMBL" id="EKE30906.1"/>
    </source>
</evidence>